<evidence type="ECO:0000256" key="1">
    <source>
        <dbReference type="ARBA" id="ARBA00009437"/>
    </source>
</evidence>
<organism evidence="6 7">
    <name type="scientific">Roseibium aggregatum</name>
    <dbReference type="NCBI Taxonomy" id="187304"/>
    <lineage>
        <taxon>Bacteria</taxon>
        <taxon>Pseudomonadati</taxon>
        <taxon>Pseudomonadota</taxon>
        <taxon>Alphaproteobacteria</taxon>
        <taxon>Hyphomicrobiales</taxon>
        <taxon>Stappiaceae</taxon>
        <taxon>Roseibium</taxon>
    </lineage>
</organism>
<dbReference type="InterPro" id="IPR000847">
    <property type="entry name" value="LysR_HTH_N"/>
</dbReference>
<name>A0A926NYV9_9HYPH</name>
<dbReference type="Gene3D" id="1.10.10.10">
    <property type="entry name" value="Winged helix-like DNA-binding domain superfamily/Winged helix DNA-binding domain"/>
    <property type="match status" value="1"/>
</dbReference>
<evidence type="ECO:0000256" key="4">
    <source>
        <dbReference type="ARBA" id="ARBA00023163"/>
    </source>
</evidence>
<dbReference type="SUPFAM" id="SSF53850">
    <property type="entry name" value="Periplasmic binding protein-like II"/>
    <property type="match status" value="1"/>
</dbReference>
<accession>A0A926NYV9</accession>
<evidence type="ECO:0000256" key="2">
    <source>
        <dbReference type="ARBA" id="ARBA00023015"/>
    </source>
</evidence>
<dbReference type="GO" id="GO:0003677">
    <property type="term" value="F:DNA binding"/>
    <property type="evidence" value="ECO:0007669"/>
    <property type="project" value="UniProtKB-KW"/>
</dbReference>
<dbReference type="PANTHER" id="PTHR30579">
    <property type="entry name" value="TRANSCRIPTIONAL REGULATOR"/>
    <property type="match status" value="1"/>
</dbReference>
<dbReference type="EMBL" id="JABFCZ010000007">
    <property type="protein sequence ID" value="MBD1546155.1"/>
    <property type="molecule type" value="Genomic_DNA"/>
</dbReference>
<dbReference type="InterPro" id="IPR036388">
    <property type="entry name" value="WH-like_DNA-bd_sf"/>
</dbReference>
<gene>
    <name evidence="6" type="ORF">HK439_07770</name>
</gene>
<proteinExistence type="inferred from homology"/>
<dbReference type="InterPro" id="IPR036390">
    <property type="entry name" value="WH_DNA-bd_sf"/>
</dbReference>
<sequence length="293" mass="32276">MNHVLDIDQLRTFLAIAELGSFTKAGEAVHKTESAVSMQMRRLEERLGLPIFAKDGRQSRLTEDGQRLLEYARRMISLNDETLSAFGNRKEVGQVKLGVPDDYADRLLPQVLAAFNRLNPSIEIQVECSGSIRLGSAIQEGKLDVAIVTSDDQSESRGEVIRREPLYWVSSSQHCAHTMEVVRLAVGPSTCYWRRLSMEALDRINRSYKVAYVSSSASALVGAVQAGLAVTVFPESAVRDGMRILEEKDGFPALPPCEISLLRSTSARQPMHDTLCNHIVAAIGNVAHQIAAE</sequence>
<protein>
    <submittedName>
        <fullName evidence="6">LysR family transcriptional regulator</fullName>
    </submittedName>
</protein>
<dbReference type="PRINTS" id="PR00039">
    <property type="entry name" value="HTHLYSR"/>
</dbReference>
<dbReference type="PROSITE" id="PS50931">
    <property type="entry name" value="HTH_LYSR"/>
    <property type="match status" value="1"/>
</dbReference>
<comment type="caution">
    <text evidence="6">The sequence shown here is derived from an EMBL/GenBank/DDBJ whole genome shotgun (WGS) entry which is preliminary data.</text>
</comment>
<dbReference type="InterPro" id="IPR005119">
    <property type="entry name" value="LysR_subst-bd"/>
</dbReference>
<dbReference type="Proteomes" id="UP000598467">
    <property type="component" value="Unassembled WGS sequence"/>
</dbReference>
<reference evidence="6" key="1">
    <citation type="submission" date="2020-05" db="EMBL/GenBank/DDBJ databases">
        <title>Identification of trans-AT polyketide cluster in two marine bacteria, producers of a novel glutaramide-containing polyketide sesbanimide D and analogs.</title>
        <authorList>
            <person name="Kacar D."/>
            <person name="Rodriguez P."/>
            <person name="Canedo L."/>
            <person name="Gonzalez E."/>
            <person name="Galan B."/>
            <person name="De La Calle F."/>
            <person name="Garcia J.L."/>
        </authorList>
    </citation>
    <scope>NUCLEOTIDE SEQUENCE</scope>
    <source>
        <strain evidence="6">PHM038</strain>
    </source>
</reference>
<dbReference type="PANTHER" id="PTHR30579:SF7">
    <property type="entry name" value="HTH-TYPE TRANSCRIPTIONAL REGULATOR LRHA-RELATED"/>
    <property type="match status" value="1"/>
</dbReference>
<comment type="similarity">
    <text evidence="1">Belongs to the LysR transcriptional regulatory family.</text>
</comment>
<evidence type="ECO:0000259" key="5">
    <source>
        <dbReference type="PROSITE" id="PS50931"/>
    </source>
</evidence>
<evidence type="ECO:0000313" key="6">
    <source>
        <dbReference type="EMBL" id="MBD1546155.1"/>
    </source>
</evidence>
<dbReference type="GO" id="GO:0003700">
    <property type="term" value="F:DNA-binding transcription factor activity"/>
    <property type="evidence" value="ECO:0007669"/>
    <property type="project" value="InterPro"/>
</dbReference>
<dbReference type="Gene3D" id="3.40.190.10">
    <property type="entry name" value="Periplasmic binding protein-like II"/>
    <property type="match status" value="2"/>
</dbReference>
<evidence type="ECO:0000256" key="3">
    <source>
        <dbReference type="ARBA" id="ARBA00023125"/>
    </source>
</evidence>
<dbReference type="SUPFAM" id="SSF46785">
    <property type="entry name" value="Winged helix' DNA-binding domain"/>
    <property type="match status" value="1"/>
</dbReference>
<dbReference type="AlphaFoldDB" id="A0A926NYV9"/>
<keyword evidence="4" id="KW-0804">Transcription</keyword>
<keyword evidence="2" id="KW-0805">Transcription regulation</keyword>
<dbReference type="Pfam" id="PF00126">
    <property type="entry name" value="HTH_1"/>
    <property type="match status" value="1"/>
</dbReference>
<dbReference type="FunFam" id="1.10.10.10:FF:000001">
    <property type="entry name" value="LysR family transcriptional regulator"/>
    <property type="match status" value="1"/>
</dbReference>
<feature type="domain" description="HTH lysR-type" evidence="5">
    <location>
        <begin position="5"/>
        <end position="62"/>
    </location>
</feature>
<evidence type="ECO:0000313" key="7">
    <source>
        <dbReference type="Proteomes" id="UP000598467"/>
    </source>
</evidence>
<dbReference type="RefSeq" id="WP_190290824.1">
    <property type="nucleotide sequence ID" value="NZ_JABFCZ010000007.1"/>
</dbReference>
<dbReference type="Pfam" id="PF03466">
    <property type="entry name" value="LysR_substrate"/>
    <property type="match status" value="1"/>
</dbReference>
<keyword evidence="3" id="KW-0238">DNA-binding</keyword>
<dbReference type="InterPro" id="IPR050176">
    <property type="entry name" value="LTTR"/>
</dbReference>